<dbReference type="InterPro" id="IPR012347">
    <property type="entry name" value="Ferritin-like"/>
</dbReference>
<name>A0A917X5C4_9ACTN</name>
<feature type="domain" description="DUF305" evidence="2">
    <location>
        <begin position="93"/>
        <end position="225"/>
    </location>
</feature>
<dbReference type="AlphaFoldDB" id="A0A917X5C4"/>
<evidence type="ECO:0000256" key="1">
    <source>
        <dbReference type="SAM" id="MobiDB-lite"/>
    </source>
</evidence>
<sequence>MPSRPPTTRRPKLPSSSLPSSSPLADHRTNAPARTRRPHLVLALRTRRPRLVVALLLGALITGTTACAADAPPEPKSAAPASAVAVSEFGGTDLAWIELMIPMDEQLIPVLDLLAQRAADPALARTAQELRAVYDAELPRLRTLGQQAGIPAENPHKGHKMPGLVDADRLAVISAAQGAEFDRQAAECLREHLAQLVSLAKSEIQNGNSPTVKAIARSVVDTRTQVTV</sequence>
<reference evidence="3" key="2">
    <citation type="submission" date="2020-09" db="EMBL/GenBank/DDBJ databases">
        <authorList>
            <person name="Sun Q."/>
            <person name="Ohkuma M."/>
        </authorList>
    </citation>
    <scope>NUCLEOTIDE SEQUENCE</scope>
    <source>
        <strain evidence="3">JCM 19831</strain>
    </source>
</reference>
<dbReference type="Gene3D" id="1.20.1260.10">
    <property type="match status" value="1"/>
</dbReference>
<proteinExistence type="predicted"/>
<gene>
    <name evidence="3" type="ORF">GCM10007977_096210</name>
</gene>
<comment type="caution">
    <text evidence="3">The sequence shown here is derived from an EMBL/GenBank/DDBJ whole genome shotgun (WGS) entry which is preliminary data.</text>
</comment>
<dbReference type="InterPro" id="IPR005183">
    <property type="entry name" value="DUF305_CopM-like"/>
</dbReference>
<evidence type="ECO:0000313" key="4">
    <source>
        <dbReference type="Proteomes" id="UP000642070"/>
    </source>
</evidence>
<keyword evidence="4" id="KW-1185">Reference proteome</keyword>
<accession>A0A917X5C4</accession>
<reference evidence="3" key="1">
    <citation type="journal article" date="2014" name="Int. J. Syst. Evol. Microbiol.">
        <title>Complete genome sequence of Corynebacterium casei LMG S-19264T (=DSM 44701T), isolated from a smear-ripened cheese.</title>
        <authorList>
            <consortium name="US DOE Joint Genome Institute (JGI-PGF)"/>
            <person name="Walter F."/>
            <person name="Albersmeier A."/>
            <person name="Kalinowski J."/>
            <person name="Ruckert C."/>
        </authorList>
    </citation>
    <scope>NUCLEOTIDE SEQUENCE</scope>
    <source>
        <strain evidence="3">JCM 19831</strain>
    </source>
</reference>
<dbReference type="EMBL" id="BMPI01000080">
    <property type="protein sequence ID" value="GGM79470.1"/>
    <property type="molecule type" value="Genomic_DNA"/>
</dbReference>
<protein>
    <recommendedName>
        <fullName evidence="2">DUF305 domain-containing protein</fullName>
    </recommendedName>
</protein>
<dbReference type="RefSeq" id="WP_190256775.1">
    <property type="nucleotide sequence ID" value="NZ_BMPI01000080.1"/>
</dbReference>
<evidence type="ECO:0000313" key="3">
    <source>
        <dbReference type="EMBL" id="GGM79470.1"/>
    </source>
</evidence>
<evidence type="ECO:0000259" key="2">
    <source>
        <dbReference type="Pfam" id="PF03713"/>
    </source>
</evidence>
<organism evidence="3 4">
    <name type="scientific">Dactylosporangium sucinum</name>
    <dbReference type="NCBI Taxonomy" id="1424081"/>
    <lineage>
        <taxon>Bacteria</taxon>
        <taxon>Bacillati</taxon>
        <taxon>Actinomycetota</taxon>
        <taxon>Actinomycetes</taxon>
        <taxon>Micromonosporales</taxon>
        <taxon>Micromonosporaceae</taxon>
        <taxon>Dactylosporangium</taxon>
    </lineage>
</organism>
<dbReference type="Pfam" id="PF03713">
    <property type="entry name" value="DUF305"/>
    <property type="match status" value="1"/>
</dbReference>
<dbReference type="Proteomes" id="UP000642070">
    <property type="component" value="Unassembled WGS sequence"/>
</dbReference>
<feature type="region of interest" description="Disordered" evidence="1">
    <location>
        <begin position="1"/>
        <end position="37"/>
    </location>
</feature>
<feature type="compositionally biased region" description="Low complexity" evidence="1">
    <location>
        <begin position="13"/>
        <end position="24"/>
    </location>
</feature>